<dbReference type="AlphaFoldDB" id="A0A8B7J4D4"/>
<accession>A0A8B7J4D4</accession>
<dbReference type="Pfam" id="PF07686">
    <property type="entry name" value="V-set"/>
    <property type="match status" value="1"/>
</dbReference>
<evidence type="ECO:0000256" key="6">
    <source>
        <dbReference type="ARBA" id="ARBA00023157"/>
    </source>
</evidence>
<dbReference type="GeneID" id="106490630"/>
<dbReference type="InterPro" id="IPR007110">
    <property type="entry name" value="Ig-like_dom"/>
</dbReference>
<keyword evidence="7" id="KW-0325">Glycoprotein</keyword>
<dbReference type="Gene3D" id="2.60.40.10">
    <property type="entry name" value="Immunoglobulins"/>
    <property type="match status" value="2"/>
</dbReference>
<dbReference type="PANTHER" id="PTHR21462">
    <property type="entry name" value="CELL SURFACE GLYCOPROTEIN OX2 RECEPTOR PRECURSOR"/>
    <property type="match status" value="1"/>
</dbReference>
<keyword evidence="10" id="KW-1185">Reference proteome</keyword>
<evidence type="ECO:0000256" key="4">
    <source>
        <dbReference type="ARBA" id="ARBA00022989"/>
    </source>
</evidence>
<dbReference type="OrthoDB" id="8915654at2759"/>
<keyword evidence="3 8" id="KW-0812">Transmembrane</keyword>
<evidence type="ECO:0000256" key="5">
    <source>
        <dbReference type="ARBA" id="ARBA00023136"/>
    </source>
</evidence>
<dbReference type="InterPro" id="IPR036179">
    <property type="entry name" value="Ig-like_dom_sf"/>
</dbReference>
<dbReference type="RefSeq" id="XP_013805524.1">
    <property type="nucleotide sequence ID" value="XM_013950070.2"/>
</dbReference>
<evidence type="ECO:0000256" key="7">
    <source>
        <dbReference type="ARBA" id="ARBA00023180"/>
    </source>
</evidence>
<dbReference type="InterPro" id="IPR013783">
    <property type="entry name" value="Ig-like_fold"/>
</dbReference>
<sequence>MKAGVDMKTVGKIVCVSLLLIITKLMGRVGNTKVSAAVGDSCVLSCPNKSDVFMVIWKINPKTGGHCTLGYRADLKQTNNTNCTENMSWKWRTDHDPTLHIRPVGRASEGNYTCEVVTEEGNFHLTYHLTVLVPPKLTVYCDSRGNPVCKAVAGKPAAQIRWAPESYSSPEKEDHGDGTVTVLSTFMGNGTDVNSTTCLVSHAAMNHNQTIACLSKNFTPYITIIPGFLSIVIFIILIYYFKHHGDRLCHKSKPSETAPTHSLQDDTMEVEPYTTYVQKENVIYNSVSDLTVEQNLP</sequence>
<dbReference type="PANTHER" id="PTHR21462:SF2">
    <property type="entry name" value="CELL SURFACE GLYCOPROTEIN CD200 RECEPTOR 2"/>
    <property type="match status" value="1"/>
</dbReference>
<gene>
    <name evidence="11" type="primary">LOC106490630</name>
</gene>
<dbReference type="Proteomes" id="UP001652627">
    <property type="component" value="Chromosome 1"/>
</dbReference>
<dbReference type="GO" id="GO:0038023">
    <property type="term" value="F:signaling receptor activity"/>
    <property type="evidence" value="ECO:0007669"/>
    <property type="project" value="InterPro"/>
</dbReference>
<dbReference type="PROSITE" id="PS50835">
    <property type="entry name" value="IG_LIKE"/>
    <property type="match status" value="1"/>
</dbReference>
<evidence type="ECO:0000256" key="1">
    <source>
        <dbReference type="ARBA" id="ARBA00004167"/>
    </source>
</evidence>
<keyword evidence="4 8" id="KW-1133">Transmembrane helix</keyword>
<evidence type="ECO:0000313" key="11">
    <source>
        <dbReference type="RefSeq" id="XP_013805524.1"/>
    </source>
</evidence>
<feature type="transmembrane region" description="Helical" evidence="8">
    <location>
        <begin position="218"/>
        <end position="241"/>
    </location>
</feature>
<evidence type="ECO:0000256" key="8">
    <source>
        <dbReference type="SAM" id="Phobius"/>
    </source>
</evidence>
<reference evidence="10" key="1">
    <citation type="submission" date="2025-05" db="UniProtKB">
        <authorList>
            <consortium name="RefSeq"/>
        </authorList>
    </citation>
    <scope>NUCLEOTIDE SEQUENCE [LARGE SCALE GENOMIC DNA]</scope>
</reference>
<feature type="domain" description="Ig-like" evidence="9">
    <location>
        <begin position="97"/>
        <end position="212"/>
    </location>
</feature>
<dbReference type="InterPro" id="IPR013106">
    <property type="entry name" value="Ig_V-set"/>
</dbReference>
<proteinExistence type="inferred from homology"/>
<comment type="similarity">
    <text evidence="2">Belongs to the CD200R family.</text>
</comment>
<name>A0A8B7J4D4_9AVES</name>
<organism evidence="10 11">
    <name type="scientific">Apteryx mantelli</name>
    <name type="common">North Island brown kiwi</name>
    <dbReference type="NCBI Taxonomy" id="2696672"/>
    <lineage>
        <taxon>Eukaryota</taxon>
        <taxon>Metazoa</taxon>
        <taxon>Chordata</taxon>
        <taxon>Craniata</taxon>
        <taxon>Vertebrata</taxon>
        <taxon>Euteleostomi</taxon>
        <taxon>Archelosauria</taxon>
        <taxon>Archosauria</taxon>
        <taxon>Dinosauria</taxon>
        <taxon>Saurischia</taxon>
        <taxon>Theropoda</taxon>
        <taxon>Coelurosauria</taxon>
        <taxon>Aves</taxon>
        <taxon>Palaeognathae</taxon>
        <taxon>Apterygiformes</taxon>
        <taxon>Apterygidae</taxon>
        <taxon>Apteryx</taxon>
    </lineage>
</organism>
<dbReference type="InterPro" id="IPR040012">
    <property type="entry name" value="CD200R"/>
</dbReference>
<evidence type="ECO:0000313" key="10">
    <source>
        <dbReference type="Proteomes" id="UP001652627"/>
    </source>
</evidence>
<reference evidence="11" key="2">
    <citation type="submission" date="2025-08" db="UniProtKB">
        <authorList>
            <consortium name="RefSeq"/>
        </authorList>
    </citation>
    <scope>IDENTIFICATION</scope>
    <source>
        <tissue evidence="11">Blood</tissue>
    </source>
</reference>
<protein>
    <submittedName>
        <fullName evidence="11">Cell surface glycoprotein CD200 receptor 1-A-like isoform X1</fullName>
    </submittedName>
</protein>
<evidence type="ECO:0000256" key="3">
    <source>
        <dbReference type="ARBA" id="ARBA00022692"/>
    </source>
</evidence>
<dbReference type="InterPro" id="IPR003599">
    <property type="entry name" value="Ig_sub"/>
</dbReference>
<comment type="subcellular location">
    <subcellularLocation>
        <location evidence="1">Membrane</location>
        <topology evidence="1">Single-pass membrane protein</topology>
    </subcellularLocation>
</comment>
<dbReference type="GO" id="GO:0150077">
    <property type="term" value="P:regulation of neuroinflammatory response"/>
    <property type="evidence" value="ECO:0007669"/>
    <property type="project" value="InterPro"/>
</dbReference>
<evidence type="ECO:0000256" key="2">
    <source>
        <dbReference type="ARBA" id="ARBA00008215"/>
    </source>
</evidence>
<evidence type="ECO:0000259" key="9">
    <source>
        <dbReference type="PROSITE" id="PS50835"/>
    </source>
</evidence>
<keyword evidence="6" id="KW-1015">Disulfide bond</keyword>
<dbReference type="SMART" id="SM00409">
    <property type="entry name" value="IG"/>
    <property type="match status" value="1"/>
</dbReference>
<dbReference type="SUPFAM" id="SSF48726">
    <property type="entry name" value="Immunoglobulin"/>
    <property type="match status" value="2"/>
</dbReference>
<dbReference type="KEGG" id="aam:106490630"/>
<keyword evidence="5 8" id="KW-0472">Membrane</keyword>
<dbReference type="GO" id="GO:0009897">
    <property type="term" value="C:external side of plasma membrane"/>
    <property type="evidence" value="ECO:0007669"/>
    <property type="project" value="TreeGrafter"/>
</dbReference>